<evidence type="ECO:0000256" key="1">
    <source>
        <dbReference type="SAM" id="SignalP"/>
    </source>
</evidence>
<dbReference type="OrthoDB" id="9772097at2"/>
<keyword evidence="1" id="KW-0732">Signal</keyword>
<organism evidence="2 3">
    <name type="scientific">Marinobacter panjinensis</name>
    <dbReference type="NCBI Taxonomy" id="2576384"/>
    <lineage>
        <taxon>Bacteria</taxon>
        <taxon>Pseudomonadati</taxon>
        <taxon>Pseudomonadota</taxon>
        <taxon>Gammaproteobacteria</taxon>
        <taxon>Pseudomonadales</taxon>
        <taxon>Marinobacteraceae</taxon>
        <taxon>Marinobacter</taxon>
    </lineage>
</organism>
<feature type="signal peptide" evidence="1">
    <location>
        <begin position="1"/>
        <end position="19"/>
    </location>
</feature>
<dbReference type="Gene3D" id="2.60.40.420">
    <property type="entry name" value="Cupredoxins - blue copper proteins"/>
    <property type="match status" value="1"/>
</dbReference>
<comment type="caution">
    <text evidence="2">The sequence shown here is derived from an EMBL/GenBank/DDBJ whole genome shotgun (WGS) entry which is preliminary data.</text>
</comment>
<accession>A0A4U6R5T1</accession>
<feature type="chain" id="PRO_5020808206" evidence="1">
    <location>
        <begin position="20"/>
        <end position="219"/>
    </location>
</feature>
<dbReference type="CDD" id="cd04221">
    <property type="entry name" value="MauL"/>
    <property type="match status" value="1"/>
</dbReference>
<name>A0A4U6R5T1_9GAMM</name>
<dbReference type="SUPFAM" id="SSF49503">
    <property type="entry name" value="Cupredoxins"/>
    <property type="match status" value="1"/>
</dbReference>
<dbReference type="AlphaFoldDB" id="A0A4U6R5T1"/>
<protein>
    <submittedName>
        <fullName evidence="2">Methylamine utilization protein</fullName>
    </submittedName>
</protein>
<dbReference type="Proteomes" id="UP000308488">
    <property type="component" value="Unassembled WGS sequence"/>
</dbReference>
<proteinExistence type="predicted"/>
<gene>
    <name evidence="2" type="ORF">FDP08_12995</name>
</gene>
<dbReference type="InterPro" id="IPR034242">
    <property type="entry name" value="MauL"/>
</dbReference>
<sequence length="219" mass="24161">MYRPIITLIIALTSPICLGAEPTGLTLVLTDSTTGQPVVNAVVILDSGTENQPTEAEIIQKNREFQPHTLVIARNSKVDFPNRDNTQHHVYSFSPAKVFDLELYAGRPEEPITFDQTGVVEIGCNIHDNMQGFLLVTDVTPAGYTDDQGLLDLHLPASADGSAESGLRVWHPRMTDNTRMARFTVNQPYPEPLELAVELSPEPAGGDRLDGLQKRFREL</sequence>
<dbReference type="EMBL" id="SZYH01000001">
    <property type="protein sequence ID" value="TKV68943.1"/>
    <property type="molecule type" value="Genomic_DNA"/>
</dbReference>
<dbReference type="InterPro" id="IPR008972">
    <property type="entry name" value="Cupredoxin"/>
</dbReference>
<evidence type="ECO:0000313" key="2">
    <source>
        <dbReference type="EMBL" id="TKV68943.1"/>
    </source>
</evidence>
<evidence type="ECO:0000313" key="3">
    <source>
        <dbReference type="Proteomes" id="UP000308488"/>
    </source>
</evidence>
<reference evidence="2 3" key="1">
    <citation type="submission" date="2019-05" db="EMBL/GenBank/DDBJ databases">
        <title>Marinobacter panjinensis sp. nov., a moderately halophilic bacterium isolated from sea tidal flat environment.</title>
        <authorList>
            <person name="Yang W."/>
            <person name="An M."/>
            <person name="He W."/>
            <person name="Luo X."/>
            <person name="Zhu L."/>
            <person name="Chen G."/>
            <person name="Zhang Y."/>
            <person name="Wang Y."/>
        </authorList>
    </citation>
    <scope>NUCLEOTIDE SEQUENCE [LARGE SCALE GENOMIC DNA]</scope>
    <source>
        <strain evidence="2 3">PJ-16</strain>
    </source>
</reference>
<keyword evidence="3" id="KW-1185">Reference proteome</keyword>
<dbReference type="RefSeq" id="WP_137436560.1">
    <property type="nucleotide sequence ID" value="NZ_JANRHC010000002.1"/>
</dbReference>